<reference evidence="6 7" key="1">
    <citation type="submission" date="2020-04" db="EMBL/GenBank/DDBJ databases">
        <authorList>
            <person name="Hogendoorn C."/>
        </authorList>
    </citation>
    <scope>NUCLEOTIDE SEQUENCE [LARGE SCALE GENOMIC DNA]</scope>
    <source>
        <strain evidence="6">COOX1</strain>
    </source>
</reference>
<dbReference type="GO" id="GO:0015074">
    <property type="term" value="P:DNA integration"/>
    <property type="evidence" value="ECO:0007669"/>
    <property type="project" value="InterPro"/>
</dbReference>
<feature type="compositionally biased region" description="Basic residues" evidence="4">
    <location>
        <begin position="307"/>
        <end position="316"/>
    </location>
</feature>
<dbReference type="Pfam" id="PF00589">
    <property type="entry name" value="Phage_integrase"/>
    <property type="match status" value="1"/>
</dbReference>
<evidence type="ECO:0000259" key="5">
    <source>
        <dbReference type="PROSITE" id="PS51898"/>
    </source>
</evidence>
<evidence type="ECO:0000256" key="1">
    <source>
        <dbReference type="ARBA" id="ARBA00008857"/>
    </source>
</evidence>
<sequence>MARARQARAKRTVRENRVKVSWQDAIEEYLMVRKAEGLRPATLKSQRQVLSLLYLRYPETWENPKAGVLKFLSEDIKPATYNIRTAYLKTFFDWCRKQGYMTENPIEGFKKRKAGHRIVNIEPDVLQRLLQLPDRSTYVGRRDYGLILLQLDTGIRPREAARLLPDDVNLRSGEVYVRAEASKTKVDRTLPISPATVKAIRELLAARPESWGPDVPVFASQDGTELSRYSWLDRLQKYSRPLGVRLTPYSLRHVFALEFLRNGGHALALQKMLGHADLTMTKRYVALTDGDMRQQHDMASPLTKLLPNRKRGKRAR</sequence>
<evidence type="ECO:0000313" key="6">
    <source>
        <dbReference type="EMBL" id="CAB3392533.1"/>
    </source>
</evidence>
<dbReference type="GO" id="GO:0006310">
    <property type="term" value="P:DNA recombination"/>
    <property type="evidence" value="ECO:0007669"/>
    <property type="project" value="UniProtKB-KW"/>
</dbReference>
<organism evidence="6 7">
    <name type="scientific">Kyrpidia spormannii</name>
    <dbReference type="NCBI Taxonomy" id="2055160"/>
    <lineage>
        <taxon>Bacteria</taxon>
        <taxon>Bacillati</taxon>
        <taxon>Bacillota</taxon>
        <taxon>Bacilli</taxon>
        <taxon>Bacillales</taxon>
        <taxon>Alicyclobacillaceae</taxon>
        <taxon>Kyrpidia</taxon>
    </lineage>
</organism>
<dbReference type="PANTHER" id="PTHR30349">
    <property type="entry name" value="PHAGE INTEGRASE-RELATED"/>
    <property type="match status" value="1"/>
</dbReference>
<dbReference type="InterPro" id="IPR011010">
    <property type="entry name" value="DNA_brk_join_enz"/>
</dbReference>
<accession>A0A6F9E548</accession>
<dbReference type="CDD" id="cd00397">
    <property type="entry name" value="DNA_BRE_C"/>
    <property type="match status" value="1"/>
</dbReference>
<name>A0A6F9E548_9BACL</name>
<comment type="similarity">
    <text evidence="1">Belongs to the 'phage' integrase family.</text>
</comment>
<evidence type="ECO:0000313" key="7">
    <source>
        <dbReference type="Proteomes" id="UP000502196"/>
    </source>
</evidence>
<proteinExistence type="inferred from homology"/>
<dbReference type="InterPro" id="IPR013762">
    <property type="entry name" value="Integrase-like_cat_sf"/>
</dbReference>
<evidence type="ECO:0000256" key="2">
    <source>
        <dbReference type="ARBA" id="ARBA00023125"/>
    </source>
</evidence>
<dbReference type="AlphaFoldDB" id="A0A6F9E548"/>
<dbReference type="Gene3D" id="1.10.443.10">
    <property type="entry name" value="Intergrase catalytic core"/>
    <property type="match status" value="1"/>
</dbReference>
<keyword evidence="3" id="KW-0233">DNA recombination</keyword>
<feature type="region of interest" description="Disordered" evidence="4">
    <location>
        <begin position="296"/>
        <end position="316"/>
    </location>
</feature>
<dbReference type="Gene3D" id="1.10.150.130">
    <property type="match status" value="1"/>
</dbReference>
<dbReference type="Proteomes" id="UP000502196">
    <property type="component" value="Chromosome"/>
</dbReference>
<dbReference type="PANTHER" id="PTHR30349:SF41">
    <property type="entry name" value="INTEGRASE_RECOMBINASE PROTEIN MJ0367-RELATED"/>
    <property type="match status" value="1"/>
</dbReference>
<dbReference type="InterPro" id="IPR002104">
    <property type="entry name" value="Integrase_catalytic"/>
</dbReference>
<feature type="domain" description="Tyr recombinase" evidence="5">
    <location>
        <begin position="116"/>
        <end position="297"/>
    </location>
</feature>
<dbReference type="PROSITE" id="PS51898">
    <property type="entry name" value="TYR_RECOMBINASE"/>
    <property type="match status" value="1"/>
</dbReference>
<dbReference type="RefSeq" id="WP_170085402.1">
    <property type="nucleotide sequence ID" value="NZ_CP047971.1"/>
</dbReference>
<dbReference type="EMBL" id="LR792683">
    <property type="protein sequence ID" value="CAB3392533.1"/>
    <property type="molecule type" value="Genomic_DNA"/>
</dbReference>
<protein>
    <submittedName>
        <fullName evidence="6">Site-specific integrase</fullName>
    </submittedName>
</protein>
<dbReference type="SUPFAM" id="SSF56349">
    <property type="entry name" value="DNA breaking-rejoining enzymes"/>
    <property type="match status" value="1"/>
</dbReference>
<dbReference type="GO" id="GO:0003677">
    <property type="term" value="F:DNA binding"/>
    <property type="evidence" value="ECO:0007669"/>
    <property type="project" value="UniProtKB-KW"/>
</dbReference>
<evidence type="ECO:0000256" key="4">
    <source>
        <dbReference type="SAM" id="MobiDB-lite"/>
    </source>
</evidence>
<dbReference type="InterPro" id="IPR010998">
    <property type="entry name" value="Integrase_recombinase_N"/>
</dbReference>
<evidence type="ECO:0000256" key="3">
    <source>
        <dbReference type="ARBA" id="ARBA00023172"/>
    </source>
</evidence>
<gene>
    <name evidence="6" type="ORF">COOX1_1458</name>
</gene>
<dbReference type="InterPro" id="IPR050090">
    <property type="entry name" value="Tyrosine_recombinase_XerCD"/>
</dbReference>
<keyword evidence="2" id="KW-0238">DNA-binding</keyword>